<feature type="non-terminal residue" evidence="4">
    <location>
        <position position="1"/>
    </location>
</feature>
<evidence type="ECO:0000313" key="4">
    <source>
        <dbReference type="EMBL" id="KAG8560360.1"/>
    </source>
</evidence>
<reference evidence="4" key="1">
    <citation type="thesis" date="2020" institute="ProQuest LLC" country="789 East Eisenhower Parkway, Ann Arbor, MI, USA">
        <title>Comparative Genomics and Chromosome Evolution.</title>
        <authorList>
            <person name="Mudd A.B."/>
        </authorList>
    </citation>
    <scope>NUCLEOTIDE SEQUENCE</scope>
    <source>
        <strain evidence="4">237g6f4</strain>
        <tissue evidence="4">Blood</tissue>
    </source>
</reference>
<dbReference type="InterPro" id="IPR025661">
    <property type="entry name" value="Pept_asp_AS"/>
</dbReference>
<dbReference type="GO" id="GO:0006508">
    <property type="term" value="P:proteolysis"/>
    <property type="evidence" value="ECO:0007669"/>
    <property type="project" value="InterPro"/>
</dbReference>
<dbReference type="InterPro" id="IPR038765">
    <property type="entry name" value="Papain-like_cys_pep_sf"/>
</dbReference>
<accession>A0AAV7ALN8</accession>
<protein>
    <recommendedName>
        <fullName evidence="3">Peptidase C1A papain C-terminal domain-containing protein</fullName>
    </recommendedName>
</protein>
<dbReference type="SUPFAM" id="SSF54001">
    <property type="entry name" value="Cysteine proteinases"/>
    <property type="match status" value="1"/>
</dbReference>
<dbReference type="EMBL" id="WNYA01000007">
    <property type="protein sequence ID" value="KAG8560360.1"/>
    <property type="molecule type" value="Genomic_DNA"/>
</dbReference>
<name>A0AAV7ALN8_ENGPU</name>
<dbReference type="CDD" id="cd02248">
    <property type="entry name" value="Peptidase_C1A"/>
    <property type="match status" value="1"/>
</dbReference>
<dbReference type="PROSITE" id="PS00640">
    <property type="entry name" value="THIOL_PROTEASE_ASN"/>
    <property type="match status" value="1"/>
</dbReference>
<dbReference type="InterPro" id="IPR013128">
    <property type="entry name" value="Peptidase_C1A"/>
</dbReference>
<gene>
    <name evidence="4" type="ORF">GDO81_014940</name>
</gene>
<organism evidence="4 5">
    <name type="scientific">Engystomops pustulosus</name>
    <name type="common">Tungara frog</name>
    <name type="synonym">Physalaemus pustulosus</name>
    <dbReference type="NCBI Taxonomy" id="76066"/>
    <lineage>
        <taxon>Eukaryota</taxon>
        <taxon>Metazoa</taxon>
        <taxon>Chordata</taxon>
        <taxon>Craniata</taxon>
        <taxon>Vertebrata</taxon>
        <taxon>Euteleostomi</taxon>
        <taxon>Amphibia</taxon>
        <taxon>Batrachia</taxon>
        <taxon>Anura</taxon>
        <taxon>Neobatrachia</taxon>
        <taxon>Hyloidea</taxon>
        <taxon>Leptodactylidae</taxon>
        <taxon>Leiuperinae</taxon>
        <taxon>Engystomops</taxon>
    </lineage>
</organism>
<dbReference type="InterPro" id="IPR000668">
    <property type="entry name" value="Peptidase_C1A_C"/>
</dbReference>
<evidence type="ECO:0000256" key="1">
    <source>
        <dbReference type="ARBA" id="ARBA00008455"/>
    </source>
</evidence>
<evidence type="ECO:0000259" key="3">
    <source>
        <dbReference type="SMART" id="SM00645"/>
    </source>
</evidence>
<dbReference type="PANTHER" id="PTHR12411">
    <property type="entry name" value="CYSTEINE PROTEASE FAMILY C1-RELATED"/>
    <property type="match status" value="1"/>
</dbReference>
<dbReference type="Proteomes" id="UP000824782">
    <property type="component" value="Unassembled WGS sequence"/>
</dbReference>
<dbReference type="InterPro" id="IPR025660">
    <property type="entry name" value="Pept_his_AS"/>
</dbReference>
<dbReference type="Gene3D" id="3.90.70.10">
    <property type="entry name" value="Cysteine proteinases"/>
    <property type="match status" value="1"/>
</dbReference>
<proteinExistence type="inferred from homology"/>
<dbReference type="SMART" id="SM00645">
    <property type="entry name" value="Pept_C1"/>
    <property type="match status" value="1"/>
</dbReference>
<feature type="domain" description="Peptidase C1A papain C-terminal" evidence="3">
    <location>
        <begin position="3"/>
        <end position="121"/>
    </location>
</feature>
<comment type="caution">
    <text evidence="4">The sequence shown here is derived from an EMBL/GenBank/DDBJ whole genome shotgun (WGS) entry which is preliminary data.</text>
</comment>
<dbReference type="GO" id="GO:0008234">
    <property type="term" value="F:cysteine-type peptidase activity"/>
    <property type="evidence" value="ECO:0007669"/>
    <property type="project" value="InterPro"/>
</dbReference>
<dbReference type="PROSITE" id="PS00639">
    <property type="entry name" value="THIOL_PROTEASE_HIS"/>
    <property type="match status" value="1"/>
</dbReference>
<sequence>EGQCSYNVSAKAATCISYAWVSPATEDGLKQAVATIGPIAVAIDAGHQGFYLYKSGVYSDSTCTQNINHGVLAVGYGTLNGKDYWIVKNSWGLTWGDKGYILMARNKGNMCAIASYACYPKM</sequence>
<dbReference type="AlphaFoldDB" id="A0AAV7ALN8"/>
<comment type="similarity">
    <text evidence="1">Belongs to the peptidase C1 family.</text>
</comment>
<evidence type="ECO:0000313" key="5">
    <source>
        <dbReference type="Proteomes" id="UP000824782"/>
    </source>
</evidence>
<keyword evidence="2" id="KW-1015">Disulfide bond</keyword>
<keyword evidence="5" id="KW-1185">Reference proteome</keyword>
<dbReference type="InterPro" id="IPR039417">
    <property type="entry name" value="Peptidase_C1A_papain-like"/>
</dbReference>
<evidence type="ECO:0000256" key="2">
    <source>
        <dbReference type="ARBA" id="ARBA00023157"/>
    </source>
</evidence>
<dbReference type="Pfam" id="PF00112">
    <property type="entry name" value="Peptidase_C1"/>
    <property type="match status" value="1"/>
</dbReference>